<comment type="caution">
    <text evidence="2">The sequence shown here is derived from an EMBL/GenBank/DDBJ whole genome shotgun (WGS) entry which is preliminary data.</text>
</comment>
<gene>
    <name evidence="2" type="ORF">ACFO0S_07395</name>
</gene>
<feature type="transmembrane region" description="Helical" evidence="1">
    <location>
        <begin position="36"/>
        <end position="55"/>
    </location>
</feature>
<proteinExistence type="predicted"/>
<dbReference type="RefSeq" id="WP_378141139.1">
    <property type="nucleotide sequence ID" value="NZ_JBHSEF010000021.1"/>
</dbReference>
<keyword evidence="1" id="KW-1133">Transmembrane helix</keyword>
<keyword evidence="3" id="KW-1185">Reference proteome</keyword>
<organism evidence="2 3">
    <name type="scientific">Chryseomicrobium palamuruense</name>
    <dbReference type="NCBI Taxonomy" id="682973"/>
    <lineage>
        <taxon>Bacteria</taxon>
        <taxon>Bacillati</taxon>
        <taxon>Bacillota</taxon>
        <taxon>Bacilli</taxon>
        <taxon>Bacillales</taxon>
        <taxon>Caryophanaceae</taxon>
        <taxon>Chryseomicrobium</taxon>
    </lineage>
</organism>
<reference evidence="3" key="1">
    <citation type="journal article" date="2019" name="Int. J. Syst. Evol. Microbiol.">
        <title>The Global Catalogue of Microorganisms (GCM) 10K type strain sequencing project: providing services to taxonomists for standard genome sequencing and annotation.</title>
        <authorList>
            <consortium name="The Broad Institute Genomics Platform"/>
            <consortium name="The Broad Institute Genome Sequencing Center for Infectious Disease"/>
            <person name="Wu L."/>
            <person name="Ma J."/>
        </authorList>
    </citation>
    <scope>NUCLEOTIDE SEQUENCE [LARGE SCALE GENOMIC DNA]</scope>
    <source>
        <strain evidence="3">CCUG 50353</strain>
    </source>
</reference>
<evidence type="ECO:0000256" key="1">
    <source>
        <dbReference type="SAM" id="Phobius"/>
    </source>
</evidence>
<feature type="transmembrane region" description="Helical" evidence="1">
    <location>
        <begin position="67"/>
        <end position="87"/>
    </location>
</feature>
<name>A0ABV8UWS0_9BACL</name>
<evidence type="ECO:0000313" key="2">
    <source>
        <dbReference type="EMBL" id="MFC4354868.1"/>
    </source>
</evidence>
<dbReference type="Proteomes" id="UP001595733">
    <property type="component" value="Unassembled WGS sequence"/>
</dbReference>
<accession>A0ABV8UWS0</accession>
<evidence type="ECO:0000313" key="3">
    <source>
        <dbReference type="Proteomes" id="UP001595733"/>
    </source>
</evidence>
<sequence length="88" mass="9868">MSEKLPSRTRNWAFGIPVVASSLLAIYFVVKGNINLAVLFMTLVFVFTNSYRAITFKERGMGKEAKWMKGMAIFFAVAFAVVLIIILT</sequence>
<dbReference type="EMBL" id="JBHSEF010000021">
    <property type="protein sequence ID" value="MFC4354868.1"/>
    <property type="molecule type" value="Genomic_DNA"/>
</dbReference>
<keyword evidence="1" id="KW-0472">Membrane</keyword>
<protein>
    <recommendedName>
        <fullName evidence="4">Aspartyl/asparaginyl-tRNA synthetase</fullName>
    </recommendedName>
</protein>
<evidence type="ECO:0008006" key="4">
    <source>
        <dbReference type="Google" id="ProtNLM"/>
    </source>
</evidence>
<keyword evidence="1" id="KW-0812">Transmembrane</keyword>
<feature type="transmembrane region" description="Helical" evidence="1">
    <location>
        <begin position="12"/>
        <end position="30"/>
    </location>
</feature>